<comment type="caution">
    <text evidence="4">The sequence shown here is derived from an EMBL/GenBank/DDBJ whole genome shotgun (WGS) entry which is preliminary data.</text>
</comment>
<dbReference type="OrthoDB" id="422574at2759"/>
<dbReference type="InterPro" id="IPR004045">
    <property type="entry name" value="Glutathione_S-Trfase_N"/>
</dbReference>
<dbReference type="SFLD" id="SFLDG00358">
    <property type="entry name" value="Main_(cytGST)"/>
    <property type="match status" value="1"/>
</dbReference>
<dbReference type="SUPFAM" id="SSF52833">
    <property type="entry name" value="Thioredoxin-like"/>
    <property type="match status" value="1"/>
</dbReference>
<dbReference type="CDD" id="cd03048">
    <property type="entry name" value="GST_N_Ure2p_like"/>
    <property type="match status" value="1"/>
</dbReference>
<dbReference type="PANTHER" id="PTHR44051">
    <property type="entry name" value="GLUTATHIONE S-TRANSFERASE-RELATED"/>
    <property type="match status" value="1"/>
</dbReference>
<reference evidence="4" key="1">
    <citation type="submission" date="2019-07" db="EMBL/GenBank/DDBJ databases">
        <title>Hyphodiscus hymeniophilus genome sequencing and assembly.</title>
        <authorList>
            <person name="Kramer G."/>
            <person name="Nodwell J."/>
        </authorList>
    </citation>
    <scope>NUCLEOTIDE SEQUENCE</scope>
    <source>
        <strain evidence="4">ATCC 34498</strain>
    </source>
</reference>
<proteinExistence type="inferred from homology"/>
<dbReference type="Pfam" id="PF00043">
    <property type="entry name" value="GST_C"/>
    <property type="match status" value="1"/>
</dbReference>
<dbReference type="SUPFAM" id="SSF47616">
    <property type="entry name" value="GST C-terminal domain-like"/>
    <property type="match status" value="1"/>
</dbReference>
<dbReference type="SFLD" id="SFLDG01151">
    <property type="entry name" value="Main.2:_Nu-like"/>
    <property type="match status" value="1"/>
</dbReference>
<feature type="domain" description="GST N-terminal" evidence="2">
    <location>
        <begin position="39"/>
        <end position="127"/>
    </location>
</feature>
<dbReference type="EMBL" id="VNKQ01000007">
    <property type="protein sequence ID" value="KAG0649948.1"/>
    <property type="molecule type" value="Genomic_DNA"/>
</dbReference>
<dbReference type="Gene3D" id="1.20.1050.10">
    <property type="match status" value="1"/>
</dbReference>
<evidence type="ECO:0000256" key="1">
    <source>
        <dbReference type="ARBA" id="ARBA00007409"/>
    </source>
</evidence>
<evidence type="ECO:0000259" key="2">
    <source>
        <dbReference type="PROSITE" id="PS50404"/>
    </source>
</evidence>
<dbReference type="Proteomes" id="UP000785200">
    <property type="component" value="Unassembled WGS sequence"/>
</dbReference>
<feature type="domain" description="GST C-terminal" evidence="3">
    <location>
        <begin position="133"/>
        <end position="268"/>
    </location>
</feature>
<evidence type="ECO:0000259" key="3">
    <source>
        <dbReference type="PROSITE" id="PS50405"/>
    </source>
</evidence>
<dbReference type="PANTHER" id="PTHR44051:SF6">
    <property type="entry name" value="GLUTATHIONE S-TRANSFERASE II"/>
    <property type="match status" value="1"/>
</dbReference>
<dbReference type="InterPro" id="IPR036249">
    <property type="entry name" value="Thioredoxin-like_sf"/>
</dbReference>
<dbReference type="SFLD" id="SFLDS00019">
    <property type="entry name" value="Glutathione_Transferase_(cytos"/>
    <property type="match status" value="1"/>
</dbReference>
<dbReference type="PROSITE" id="PS50404">
    <property type="entry name" value="GST_NTER"/>
    <property type="match status" value="1"/>
</dbReference>
<evidence type="ECO:0000313" key="4">
    <source>
        <dbReference type="EMBL" id="KAG0649948.1"/>
    </source>
</evidence>
<accession>A0A9P7AXS2</accession>
<sequence length="300" mass="34138">MLKTPLTRLFQTSRHFVQTTTVPARNVSSSERPSGLIANSGIELLTWGTPNGHKAAILLEELKAAYGKPYVYQGINIGQNVQKEPWFTKFSPNGRIPAIVDHDRNDFAVFEGLAILSYMTKHYDPEYKLSFEDPDDASRAEQWMAWQHGGLASFGPMQGQSGHFYRAAKERIPYPTQRYLGESERLYGILDAHLKDRDYIVGPGTGRYSIADIANFSWVNVSFFGGIDLSKFPNLEKWWERISEREAVKKGTSVPSESPIVNRAYKQRLTDEPEFKAKEDELKKLGDKAKEQYNYKYASP</sequence>
<dbReference type="PROSITE" id="PS50405">
    <property type="entry name" value="GST_CTER"/>
    <property type="match status" value="1"/>
</dbReference>
<organism evidence="4 5">
    <name type="scientific">Hyphodiscus hymeniophilus</name>
    <dbReference type="NCBI Taxonomy" id="353542"/>
    <lineage>
        <taxon>Eukaryota</taxon>
        <taxon>Fungi</taxon>
        <taxon>Dikarya</taxon>
        <taxon>Ascomycota</taxon>
        <taxon>Pezizomycotina</taxon>
        <taxon>Leotiomycetes</taxon>
        <taxon>Helotiales</taxon>
        <taxon>Hyphodiscaceae</taxon>
        <taxon>Hyphodiscus</taxon>
    </lineage>
</organism>
<dbReference type="InterPro" id="IPR040079">
    <property type="entry name" value="Glutathione_S-Trfase"/>
</dbReference>
<protein>
    <submittedName>
        <fullName evidence="4">Disulfide-bond oxidoreductase</fullName>
    </submittedName>
</protein>
<dbReference type="InterPro" id="IPR010987">
    <property type="entry name" value="Glutathione-S-Trfase_C-like"/>
</dbReference>
<dbReference type="AlphaFoldDB" id="A0A9P7AXS2"/>
<keyword evidence="5" id="KW-1185">Reference proteome</keyword>
<gene>
    <name evidence="4" type="ORF">D0Z07_3556</name>
</gene>
<dbReference type="Pfam" id="PF13409">
    <property type="entry name" value="GST_N_2"/>
    <property type="match status" value="1"/>
</dbReference>
<name>A0A9P7AXS2_9HELO</name>
<dbReference type="InterPro" id="IPR004046">
    <property type="entry name" value="GST_C"/>
</dbReference>
<dbReference type="Gene3D" id="3.40.30.10">
    <property type="entry name" value="Glutaredoxin"/>
    <property type="match status" value="1"/>
</dbReference>
<dbReference type="InterPro" id="IPR036282">
    <property type="entry name" value="Glutathione-S-Trfase_C_sf"/>
</dbReference>
<comment type="similarity">
    <text evidence="1">Belongs to the GST superfamily.</text>
</comment>
<evidence type="ECO:0000313" key="5">
    <source>
        <dbReference type="Proteomes" id="UP000785200"/>
    </source>
</evidence>